<dbReference type="PANTHER" id="PTHR36112:SF1">
    <property type="entry name" value="RIBOSOMAL RNA SMALL SUBUNIT METHYLTRANSFERASE J"/>
    <property type="match status" value="1"/>
</dbReference>
<dbReference type="STRING" id="1508404.JMA_19210"/>
<accession>A0A0B5ARQ2</accession>
<name>A0A0B5ARQ2_9BACL</name>
<dbReference type="InterPro" id="IPR007536">
    <property type="entry name" value="16SrRNA_methylTrfase_J"/>
</dbReference>
<gene>
    <name evidence="1" type="ORF">JMA_19210</name>
</gene>
<dbReference type="CDD" id="cd02440">
    <property type="entry name" value="AdoMet_MTases"/>
    <property type="match status" value="1"/>
</dbReference>
<evidence type="ECO:0000313" key="1">
    <source>
        <dbReference type="EMBL" id="AJD91238.1"/>
    </source>
</evidence>
<dbReference type="Pfam" id="PF04445">
    <property type="entry name" value="SAM_MT"/>
    <property type="match status" value="1"/>
</dbReference>
<dbReference type="PANTHER" id="PTHR36112">
    <property type="entry name" value="RIBOSOMAL RNA SMALL SUBUNIT METHYLTRANSFERASE J"/>
    <property type="match status" value="1"/>
</dbReference>
<reference evidence="1 2" key="1">
    <citation type="submission" date="2014-08" db="EMBL/GenBank/DDBJ databases">
        <title>Complete genome of a marine bacteria Jeotgalibacillus malaysiensis.</title>
        <authorList>
            <person name="Yaakop A.S."/>
            <person name="Chan K.-G."/>
            <person name="Goh K.M."/>
        </authorList>
    </citation>
    <scope>NUCLEOTIDE SEQUENCE [LARGE SCALE GENOMIC DNA]</scope>
    <source>
        <strain evidence="1 2">D5</strain>
    </source>
</reference>
<dbReference type="Proteomes" id="UP000031449">
    <property type="component" value="Chromosome"/>
</dbReference>
<evidence type="ECO:0000313" key="2">
    <source>
        <dbReference type="Proteomes" id="UP000031449"/>
    </source>
</evidence>
<dbReference type="HOGENOM" id="CLU_093128_0_0_9"/>
<sequence>MIITTSGRPGKKALNHLITAKQYFSEAEVVERKKRSVKVLMDQYQTEILVAGDERFELFVTGENQPFFYHPNVASLRIKRLMKGEEDPLIKAAGLLPQDRFLDCTAGMAADTLVASWYCSKDVTAIETNREIAFITAEGLKSFTHKHDSITAAMRKINLIHADAYSFLKSASTDEYDVVYFDPMFTETINSEGIMTLKKLAQYNDENLELAVDEAKRVARKKILLKDHFRSARFEKLGFERIIRPSTKQHYGIMTLEKPV</sequence>
<protein>
    <recommendedName>
        <fullName evidence="3">SAM-dependent methyltransferase</fullName>
    </recommendedName>
</protein>
<dbReference type="InterPro" id="IPR029063">
    <property type="entry name" value="SAM-dependent_MTases_sf"/>
</dbReference>
<dbReference type="SUPFAM" id="SSF53335">
    <property type="entry name" value="S-adenosyl-L-methionine-dependent methyltransferases"/>
    <property type="match status" value="1"/>
</dbReference>
<evidence type="ECO:0008006" key="3">
    <source>
        <dbReference type="Google" id="ProtNLM"/>
    </source>
</evidence>
<dbReference type="Gene3D" id="3.40.50.150">
    <property type="entry name" value="Vaccinia Virus protein VP39"/>
    <property type="match status" value="1"/>
</dbReference>
<dbReference type="KEGG" id="jeo:JMA_19210"/>
<dbReference type="AlphaFoldDB" id="A0A0B5ARQ2"/>
<keyword evidence="2" id="KW-1185">Reference proteome</keyword>
<dbReference type="BioCyc" id="JESP1508404:G14D9-11176-MONOMER"/>
<organism evidence="1 2">
    <name type="scientific">Jeotgalibacillus malaysiensis</name>
    <dbReference type="NCBI Taxonomy" id="1508404"/>
    <lineage>
        <taxon>Bacteria</taxon>
        <taxon>Bacillati</taxon>
        <taxon>Bacillota</taxon>
        <taxon>Bacilli</taxon>
        <taxon>Bacillales</taxon>
        <taxon>Caryophanaceae</taxon>
        <taxon>Jeotgalibacillus</taxon>
    </lineage>
</organism>
<dbReference type="GO" id="GO:0008990">
    <property type="term" value="F:rRNA (guanine-N2-)-methyltransferase activity"/>
    <property type="evidence" value="ECO:0007669"/>
    <property type="project" value="InterPro"/>
</dbReference>
<proteinExistence type="predicted"/>
<dbReference type="OrthoDB" id="1653798at2"/>
<dbReference type="EMBL" id="CP009416">
    <property type="protein sequence ID" value="AJD91238.1"/>
    <property type="molecule type" value="Genomic_DNA"/>
</dbReference>